<keyword evidence="2" id="KW-1185">Reference proteome</keyword>
<dbReference type="Proteomes" id="UP000626554">
    <property type="component" value="Unassembled WGS sequence"/>
</dbReference>
<comment type="caution">
    <text evidence="1">The sequence shown here is derived from an EMBL/GenBank/DDBJ whole genome shotgun (WGS) entry which is preliminary data.</text>
</comment>
<dbReference type="RefSeq" id="WP_176897617.1">
    <property type="nucleotide sequence ID" value="NZ_JABKAV010000004.1"/>
</dbReference>
<evidence type="ECO:0000313" key="1">
    <source>
        <dbReference type="EMBL" id="NVO83710.1"/>
    </source>
</evidence>
<proteinExistence type="predicted"/>
<gene>
    <name evidence="1" type="ORF">HW556_02335</name>
</gene>
<reference evidence="1 2" key="1">
    <citation type="submission" date="2020-05" db="EMBL/GenBank/DDBJ databases">
        <title>Hymenobacter terrestris sp. nov. and Hymenobacter lapidiphilus sp. nov., isolated from regoliths in Antarctica.</title>
        <authorList>
            <person name="Sedlacek I."/>
            <person name="Pantucek R."/>
            <person name="Zeman M."/>
            <person name="Holochova P."/>
            <person name="Kralova S."/>
            <person name="Stankova E."/>
            <person name="Sedo O."/>
            <person name="Micenkova L."/>
            <person name="Svec P."/>
            <person name="Gupta V."/>
            <person name="Sood U."/>
            <person name="Korpole U.S."/>
            <person name="Lal R."/>
        </authorList>
    </citation>
    <scope>NUCLEOTIDE SEQUENCE [LARGE SCALE GENOMIC DNA]</scope>
    <source>
        <strain evidence="1 2">P5252</strain>
    </source>
</reference>
<protein>
    <recommendedName>
        <fullName evidence="3">DUF3575 domain-containing protein</fullName>
    </recommendedName>
</protein>
<accession>A0ABX2PYF2</accession>
<dbReference type="EMBL" id="JABKAV010000004">
    <property type="protein sequence ID" value="NVO83710.1"/>
    <property type="molecule type" value="Genomic_DNA"/>
</dbReference>
<evidence type="ECO:0008006" key="3">
    <source>
        <dbReference type="Google" id="ProtNLM"/>
    </source>
</evidence>
<organism evidence="1 2">
    <name type="scientific">Hymenobacter terrestris</name>
    <dbReference type="NCBI Taxonomy" id="2748310"/>
    <lineage>
        <taxon>Bacteria</taxon>
        <taxon>Pseudomonadati</taxon>
        <taxon>Bacteroidota</taxon>
        <taxon>Cytophagia</taxon>
        <taxon>Cytophagales</taxon>
        <taxon>Hymenobacteraceae</taxon>
        <taxon>Hymenobacter</taxon>
    </lineage>
</organism>
<sequence length="261" mass="29173">MQLKSWQKKALVGLISGSLTGCSLYVPMLPAAPQIRDKGQMEIHGTSFLNRRWEAGATYSPAKYVLVRAAGGIRTSPNQDVDSARYERSRQYEIGAGGYFPVGQNGLVSGLIGFGQAKSAIGYWDDGLFRPRFYNEYQMRYNRPFGELAASYYLPGNRSGFTLGIVYRLNSLDFSKLTYNGQPVALRRLTRQEAMVFCRFGRQEGGAVPWLRGQLAIGGSGSFRQPFDPSLPPSEFKVREEVPFMALTMVILPHLFRSSNR</sequence>
<name>A0ABX2PYF2_9BACT</name>
<dbReference type="PROSITE" id="PS51257">
    <property type="entry name" value="PROKAR_LIPOPROTEIN"/>
    <property type="match status" value="1"/>
</dbReference>
<evidence type="ECO:0000313" key="2">
    <source>
        <dbReference type="Proteomes" id="UP000626554"/>
    </source>
</evidence>